<dbReference type="PANTHER" id="PTHR10835">
    <property type="entry name" value="SQUALENE MONOOXYGENASE"/>
    <property type="match status" value="1"/>
</dbReference>
<keyword evidence="11" id="KW-1133">Transmembrane helix</keyword>
<evidence type="ECO:0000256" key="3">
    <source>
        <dbReference type="ARBA" id="ARBA00008802"/>
    </source>
</evidence>
<organism evidence="13 14">
    <name type="scientific">Ephemerocybe angulata</name>
    <dbReference type="NCBI Taxonomy" id="980116"/>
    <lineage>
        <taxon>Eukaryota</taxon>
        <taxon>Fungi</taxon>
        <taxon>Dikarya</taxon>
        <taxon>Basidiomycota</taxon>
        <taxon>Agaricomycotina</taxon>
        <taxon>Agaricomycetes</taxon>
        <taxon>Agaricomycetidae</taxon>
        <taxon>Agaricales</taxon>
        <taxon>Agaricineae</taxon>
        <taxon>Psathyrellaceae</taxon>
        <taxon>Ephemerocybe</taxon>
    </lineage>
</organism>
<dbReference type="OrthoDB" id="1678617at2759"/>
<gene>
    <name evidence="13" type="ORF">DFP72DRAFT_931936</name>
</gene>
<feature type="compositionally biased region" description="Low complexity" evidence="10">
    <location>
        <begin position="481"/>
        <end position="507"/>
    </location>
</feature>
<comment type="similarity">
    <text evidence="3">Belongs to the squalene monooxygenase family.</text>
</comment>
<dbReference type="InterPro" id="IPR013698">
    <property type="entry name" value="Squalene_epoxidase"/>
</dbReference>
<keyword evidence="7" id="KW-0492">Microsome</keyword>
<feature type="transmembrane region" description="Helical" evidence="11">
    <location>
        <begin position="564"/>
        <end position="584"/>
    </location>
</feature>
<keyword evidence="14" id="KW-1185">Reference proteome</keyword>
<dbReference type="GO" id="GO:0005783">
    <property type="term" value="C:endoplasmic reticulum"/>
    <property type="evidence" value="ECO:0007669"/>
    <property type="project" value="TreeGrafter"/>
</dbReference>
<evidence type="ECO:0000313" key="14">
    <source>
        <dbReference type="Proteomes" id="UP000521943"/>
    </source>
</evidence>
<dbReference type="EMBL" id="JACGCI010000137">
    <property type="protein sequence ID" value="KAF6743724.1"/>
    <property type="molecule type" value="Genomic_DNA"/>
</dbReference>
<dbReference type="GO" id="GO:0050660">
    <property type="term" value="F:flavin adenine dinucleotide binding"/>
    <property type="evidence" value="ECO:0007669"/>
    <property type="project" value="InterPro"/>
</dbReference>
<evidence type="ECO:0000256" key="7">
    <source>
        <dbReference type="ARBA" id="ARBA00022848"/>
    </source>
</evidence>
<dbReference type="AlphaFoldDB" id="A0A8H6HAZ3"/>
<feature type="transmembrane region" description="Helical" evidence="11">
    <location>
        <begin position="534"/>
        <end position="552"/>
    </location>
</feature>
<evidence type="ECO:0000256" key="6">
    <source>
        <dbReference type="ARBA" id="ARBA00022827"/>
    </source>
</evidence>
<evidence type="ECO:0000256" key="11">
    <source>
        <dbReference type="SAM" id="Phobius"/>
    </source>
</evidence>
<evidence type="ECO:0000256" key="10">
    <source>
        <dbReference type="SAM" id="MobiDB-lite"/>
    </source>
</evidence>
<evidence type="ECO:0000256" key="4">
    <source>
        <dbReference type="ARBA" id="ARBA00012312"/>
    </source>
</evidence>
<evidence type="ECO:0000256" key="2">
    <source>
        <dbReference type="ARBA" id="ARBA00004154"/>
    </source>
</evidence>
<evidence type="ECO:0000313" key="13">
    <source>
        <dbReference type="EMBL" id="KAF6743724.1"/>
    </source>
</evidence>
<dbReference type="InterPro" id="IPR040125">
    <property type="entry name" value="Squalene_monox"/>
</dbReference>
<keyword evidence="5" id="KW-0285">Flavoprotein</keyword>
<comment type="cofactor">
    <cofactor evidence="1">
        <name>FAD</name>
        <dbReference type="ChEBI" id="CHEBI:57692"/>
    </cofactor>
</comment>
<dbReference type="GO" id="GO:0016020">
    <property type="term" value="C:membrane"/>
    <property type="evidence" value="ECO:0007669"/>
    <property type="project" value="InterPro"/>
</dbReference>
<evidence type="ECO:0000256" key="1">
    <source>
        <dbReference type="ARBA" id="ARBA00001974"/>
    </source>
</evidence>
<dbReference type="GO" id="GO:0006696">
    <property type="term" value="P:ergosterol biosynthetic process"/>
    <property type="evidence" value="ECO:0007669"/>
    <property type="project" value="TreeGrafter"/>
</dbReference>
<dbReference type="GO" id="GO:0004506">
    <property type="term" value="F:squalene monooxygenase activity"/>
    <property type="evidence" value="ECO:0007669"/>
    <property type="project" value="UniProtKB-EC"/>
</dbReference>
<evidence type="ECO:0000256" key="8">
    <source>
        <dbReference type="ARBA" id="ARBA00023002"/>
    </source>
</evidence>
<evidence type="ECO:0000256" key="5">
    <source>
        <dbReference type="ARBA" id="ARBA00022630"/>
    </source>
</evidence>
<dbReference type="Pfam" id="PF08491">
    <property type="entry name" value="SE"/>
    <property type="match status" value="1"/>
</dbReference>
<dbReference type="Proteomes" id="UP000521943">
    <property type="component" value="Unassembled WGS sequence"/>
</dbReference>
<keyword evidence="9 11" id="KW-0472">Membrane</keyword>
<evidence type="ECO:0000259" key="12">
    <source>
        <dbReference type="Pfam" id="PF08491"/>
    </source>
</evidence>
<dbReference type="Gene3D" id="3.50.50.60">
    <property type="entry name" value="FAD/NAD(P)-binding domain"/>
    <property type="match status" value="1"/>
</dbReference>
<protein>
    <recommendedName>
        <fullName evidence="4">squalene monooxygenase</fullName>
        <ecNumber evidence="4">1.14.14.17</ecNumber>
    </recommendedName>
</protein>
<dbReference type="InterPro" id="IPR036188">
    <property type="entry name" value="FAD/NAD-bd_sf"/>
</dbReference>
<dbReference type="SUPFAM" id="SSF51905">
    <property type="entry name" value="FAD/NAD(P)-binding domain"/>
    <property type="match status" value="1"/>
</dbReference>
<proteinExistence type="inferred from homology"/>
<sequence>MEMSWSIMARFREIGRHQSYSKVQVSSFQPPLSSNCHTPPLSTMSITDSHYDILIVGAGIAGSALAHALSNLPSYRRPLRIALLERSLAEPDRIVGELLQPGGVIALRQLGLEWTLEGIDAVPVKGYCILKDGQQVHIPYTEGHEGRSFHHGKFVMRLREAALKAKGVDVIEATVTELIEDPHDAKRIIGVHAKTTTEGGEPEKVQYLADLVVIADGCFSNFRTAVMGASGFKPVTRSHFVGAVLEDVTLPIPQHGTVALVRGSGPVLLYQISEHDTRILIDVQQPLPQDLPAHILTNIVPQLPESLHAAVRTAIAKDRLRRMPNSFLPAVEQNGHSCKNGILLLGDAWNMRHPLTGGGMTVALNDVVLLRDQLISMPDFRDAKRVNQALKAWHWARKPLSSTVNILAFALYDLFGAEDDLLEVLRAGCFAYFERGGECVDGPVSLLSGVAKSPYLLFTHFFSVAFYSLYCLFTRPRLVTPSPSSSSSQKSKSTLHPTSKSTSQPTSKPTPPNPTYITPTPLQYPFLALQSLRVFWAAILVFGPLLWSEIRWWSPSDTRRRNRVVAFAVLPFVAAVGFVGAVVLKTWSLQAELFPELAVRGVGVGSA</sequence>
<dbReference type="PRINTS" id="PR00420">
    <property type="entry name" value="RNGMNOXGNASE"/>
</dbReference>
<feature type="domain" description="Squalene epoxidase" evidence="12">
    <location>
        <begin position="209"/>
        <end position="476"/>
    </location>
</feature>
<keyword evidence="7" id="KW-0256">Endoplasmic reticulum</keyword>
<comment type="caution">
    <text evidence="13">The sequence shown here is derived from an EMBL/GenBank/DDBJ whole genome shotgun (WGS) entry which is preliminary data.</text>
</comment>
<comment type="subcellular location">
    <subcellularLocation>
        <location evidence="2">Microsome membrane</location>
        <topology evidence="2">Multi-pass membrane protein</topology>
    </subcellularLocation>
</comment>
<keyword evidence="8" id="KW-0560">Oxidoreductase</keyword>
<evidence type="ECO:0000256" key="9">
    <source>
        <dbReference type="ARBA" id="ARBA00023136"/>
    </source>
</evidence>
<name>A0A8H6HAZ3_9AGAR</name>
<keyword evidence="6" id="KW-0274">FAD</keyword>
<keyword evidence="11" id="KW-0812">Transmembrane</keyword>
<feature type="region of interest" description="Disordered" evidence="10">
    <location>
        <begin position="480"/>
        <end position="514"/>
    </location>
</feature>
<accession>A0A8H6HAZ3</accession>
<dbReference type="PANTHER" id="PTHR10835:SF0">
    <property type="entry name" value="SQUALENE MONOOXYGENASE"/>
    <property type="match status" value="1"/>
</dbReference>
<dbReference type="EC" id="1.14.14.17" evidence="4"/>
<reference evidence="13 14" key="1">
    <citation type="submission" date="2020-07" db="EMBL/GenBank/DDBJ databases">
        <title>Comparative genomics of pyrophilous fungi reveals a link between fire events and developmental genes.</title>
        <authorList>
            <consortium name="DOE Joint Genome Institute"/>
            <person name="Steindorff A.S."/>
            <person name="Carver A."/>
            <person name="Calhoun S."/>
            <person name="Stillman K."/>
            <person name="Liu H."/>
            <person name="Lipzen A."/>
            <person name="Pangilinan J."/>
            <person name="Labutti K."/>
            <person name="Bruns T.D."/>
            <person name="Grigoriev I.V."/>
        </authorList>
    </citation>
    <scope>NUCLEOTIDE SEQUENCE [LARGE SCALE GENOMIC DNA]</scope>
    <source>
        <strain evidence="13 14">CBS 144469</strain>
    </source>
</reference>